<keyword evidence="3" id="KW-1185">Reference proteome</keyword>
<evidence type="ECO:0000256" key="1">
    <source>
        <dbReference type="SAM" id="MobiDB-lite"/>
    </source>
</evidence>
<accession>A0A7X0P3Z6</accession>
<feature type="region of interest" description="Disordered" evidence="1">
    <location>
        <begin position="1"/>
        <end position="21"/>
    </location>
</feature>
<dbReference type="AlphaFoldDB" id="A0A7X0P3Z6"/>
<protein>
    <submittedName>
        <fullName evidence="2">Uncharacterized protein</fullName>
    </submittedName>
</protein>
<evidence type="ECO:0000313" key="2">
    <source>
        <dbReference type="EMBL" id="MBB6554858.1"/>
    </source>
</evidence>
<comment type="caution">
    <text evidence="2">The sequence shown here is derived from an EMBL/GenBank/DDBJ whole genome shotgun (WGS) entry which is preliminary data.</text>
</comment>
<organism evidence="2 3">
    <name type="scientific">Nonomuraea rubra</name>
    <dbReference type="NCBI Taxonomy" id="46180"/>
    <lineage>
        <taxon>Bacteria</taxon>
        <taxon>Bacillati</taxon>
        <taxon>Actinomycetota</taxon>
        <taxon>Actinomycetes</taxon>
        <taxon>Streptosporangiales</taxon>
        <taxon>Streptosporangiaceae</taxon>
        <taxon>Nonomuraea</taxon>
    </lineage>
</organism>
<gene>
    <name evidence="2" type="ORF">HD593_009653</name>
</gene>
<name>A0A7X0P3Z6_9ACTN</name>
<sequence>MDPQRSEDIHHRGTSSRSEAIRHVRGLADGVQVKFLRVSMDPWRSQDNGVLAELGKGAQQ</sequence>
<dbReference type="Proteomes" id="UP000565579">
    <property type="component" value="Unassembled WGS sequence"/>
</dbReference>
<dbReference type="EMBL" id="JACHMI010000001">
    <property type="protein sequence ID" value="MBB6554858.1"/>
    <property type="molecule type" value="Genomic_DNA"/>
</dbReference>
<reference evidence="2 3" key="1">
    <citation type="submission" date="2020-08" db="EMBL/GenBank/DDBJ databases">
        <title>Sequencing the genomes of 1000 actinobacteria strains.</title>
        <authorList>
            <person name="Klenk H.-P."/>
        </authorList>
    </citation>
    <scope>NUCLEOTIDE SEQUENCE [LARGE SCALE GENOMIC DNA]</scope>
    <source>
        <strain evidence="2 3">DSM 43768</strain>
    </source>
</reference>
<proteinExistence type="predicted"/>
<evidence type="ECO:0000313" key="3">
    <source>
        <dbReference type="Proteomes" id="UP000565579"/>
    </source>
</evidence>
<feature type="compositionally biased region" description="Basic and acidic residues" evidence="1">
    <location>
        <begin position="1"/>
        <end position="11"/>
    </location>
</feature>